<comment type="caution">
    <text evidence="1">The sequence shown here is derived from an EMBL/GenBank/DDBJ whole genome shotgun (WGS) entry which is preliminary data.</text>
</comment>
<organism evidence="1 2">
    <name type="scientific">Clostridium neonatale</name>
    <dbReference type="NCBI Taxonomy" id="137838"/>
    <lineage>
        <taxon>Bacteria</taxon>
        <taxon>Bacillati</taxon>
        <taxon>Bacillota</taxon>
        <taxon>Clostridia</taxon>
        <taxon>Eubacteriales</taxon>
        <taxon>Clostridiaceae</taxon>
        <taxon>Clostridium</taxon>
    </lineage>
</organism>
<sequence>MNKTNRLLLNKVHIFFAECYENKTIMNPQELSTMFCKIFNDDITYIKLCPDGLENSLMSLVEDIKNNMSNEFKQSLKVLITSYYDTLNYENIRNSNMPIKDKDRYWFKCLLSKYVLENLLFRDNVNTLKNFQFECIQLSSLIGNFYSEQDSDKASVIKNIINSKLNDIFTRYDYKFELPGLSA</sequence>
<protein>
    <submittedName>
        <fullName evidence="1">Uncharacterized protein</fullName>
    </submittedName>
</protein>
<dbReference type="EMBL" id="CAMTCP010000099">
    <property type="protein sequence ID" value="CAI3551369.1"/>
    <property type="molecule type" value="Genomic_DNA"/>
</dbReference>
<dbReference type="RefSeq" id="WP_210886017.1">
    <property type="nucleotide sequence ID" value="NZ_CAKJVF010000241.1"/>
</dbReference>
<reference evidence="1" key="1">
    <citation type="submission" date="2022-10" db="EMBL/GenBank/DDBJ databases">
        <authorList>
            <person name="Aires J."/>
            <person name="Mesa V."/>
        </authorList>
    </citation>
    <scope>NUCLEOTIDE SEQUENCE</scope>
    <source>
        <strain evidence="1">Clostridium neonatale JD116</strain>
    </source>
</reference>
<evidence type="ECO:0000313" key="1">
    <source>
        <dbReference type="EMBL" id="CAI3551369.1"/>
    </source>
</evidence>
<evidence type="ECO:0000313" key="2">
    <source>
        <dbReference type="Proteomes" id="UP001189143"/>
    </source>
</evidence>
<name>A0AAD1YCS2_9CLOT</name>
<proteinExistence type="predicted"/>
<dbReference type="AlphaFoldDB" id="A0AAD1YCS2"/>
<accession>A0AAD1YCS2</accession>
<gene>
    <name evidence="1" type="ORF">CNEO2_180054</name>
</gene>
<dbReference type="Proteomes" id="UP001189143">
    <property type="component" value="Unassembled WGS sequence"/>
</dbReference>